<protein>
    <submittedName>
        <fullName evidence="1">Uncharacterized protein</fullName>
    </submittedName>
</protein>
<dbReference type="Proteomes" id="UP000724584">
    <property type="component" value="Unassembled WGS sequence"/>
</dbReference>
<proteinExistence type="predicted"/>
<evidence type="ECO:0000313" key="1">
    <source>
        <dbReference type="EMBL" id="KAH6627798.1"/>
    </source>
</evidence>
<reference evidence="1 2" key="1">
    <citation type="journal article" date="2021" name="Nat. Commun.">
        <title>Genetic determinants of endophytism in the Arabidopsis root mycobiome.</title>
        <authorList>
            <person name="Mesny F."/>
            <person name="Miyauchi S."/>
            <person name="Thiergart T."/>
            <person name="Pickel B."/>
            <person name="Atanasova L."/>
            <person name="Karlsson M."/>
            <person name="Huettel B."/>
            <person name="Barry K.W."/>
            <person name="Haridas S."/>
            <person name="Chen C."/>
            <person name="Bauer D."/>
            <person name="Andreopoulos W."/>
            <person name="Pangilinan J."/>
            <person name="LaButti K."/>
            <person name="Riley R."/>
            <person name="Lipzen A."/>
            <person name="Clum A."/>
            <person name="Drula E."/>
            <person name="Henrissat B."/>
            <person name="Kohler A."/>
            <person name="Grigoriev I.V."/>
            <person name="Martin F.M."/>
            <person name="Hacquard S."/>
        </authorList>
    </citation>
    <scope>NUCLEOTIDE SEQUENCE [LARGE SCALE GENOMIC DNA]</scope>
    <source>
        <strain evidence="1 2">MPI-SDFR-AT-0079</strain>
    </source>
</reference>
<accession>A0ACB7P753</accession>
<keyword evidence="2" id="KW-1185">Reference proteome</keyword>
<gene>
    <name evidence="1" type="ORF">F5144DRAFT_576919</name>
</gene>
<name>A0ACB7P753_9PEZI</name>
<evidence type="ECO:0000313" key="2">
    <source>
        <dbReference type="Proteomes" id="UP000724584"/>
    </source>
</evidence>
<organism evidence="1 2">
    <name type="scientific">Chaetomium tenue</name>
    <dbReference type="NCBI Taxonomy" id="1854479"/>
    <lineage>
        <taxon>Eukaryota</taxon>
        <taxon>Fungi</taxon>
        <taxon>Dikarya</taxon>
        <taxon>Ascomycota</taxon>
        <taxon>Pezizomycotina</taxon>
        <taxon>Sordariomycetes</taxon>
        <taxon>Sordariomycetidae</taxon>
        <taxon>Sordariales</taxon>
        <taxon>Chaetomiaceae</taxon>
        <taxon>Chaetomium</taxon>
    </lineage>
</organism>
<sequence length="95" mass="10358">MGLVAGAVNEVVGERLREGVRRRFWDVLVSGEMDVERAAIAAAWWGTKGGREAVLFGSAVGGVPHQQQQREQQQPQEEMYMMSGALGADGRDSKL</sequence>
<comment type="caution">
    <text evidence="1">The sequence shown here is derived from an EMBL/GenBank/DDBJ whole genome shotgun (WGS) entry which is preliminary data.</text>
</comment>
<dbReference type="EMBL" id="JAGIZQ010000005">
    <property type="protein sequence ID" value="KAH6627798.1"/>
    <property type="molecule type" value="Genomic_DNA"/>
</dbReference>